<feature type="non-terminal residue" evidence="2">
    <location>
        <position position="1"/>
    </location>
</feature>
<keyword evidence="1" id="KW-1133">Transmembrane helix</keyword>
<reference evidence="3" key="1">
    <citation type="journal article" date="2018" name="Nat. Microbiol.">
        <title>Leveraging single-cell genomics to expand the fungal tree of life.</title>
        <authorList>
            <person name="Ahrendt S.R."/>
            <person name="Quandt C.A."/>
            <person name="Ciobanu D."/>
            <person name="Clum A."/>
            <person name="Salamov A."/>
            <person name="Andreopoulos B."/>
            <person name="Cheng J.F."/>
            <person name="Woyke T."/>
            <person name="Pelin A."/>
            <person name="Henrissat B."/>
            <person name="Reynolds N.K."/>
            <person name="Benny G.L."/>
            <person name="Smith M.E."/>
            <person name="James T.Y."/>
            <person name="Grigoriev I.V."/>
        </authorList>
    </citation>
    <scope>NUCLEOTIDE SEQUENCE [LARGE SCALE GENOMIC DNA]</scope>
</reference>
<keyword evidence="1" id="KW-0472">Membrane</keyword>
<sequence length="376" mass="40523">GAICEGGPTLPYPQYGWHRSISNDSLYLECFYPSACPSNRSGQCAGGFNQSSSRCSACVDGLVLESNQCVECGGDDLALPSFLFVVAVLIFAGWLFYSSLAGTKIRKGGGRGSKLGFPDTGLIMVVHYVQLETTDHMLIRQCGEGGEACVDFSFDILGGARCGGVDVGLAASLISEDEPTRGVRAGERDVAEHARVVHQVRTYSDGGGWGGGGWGGLTSEEGMRNGRGEPLSAIVIDHPTSHPTSIPPFPARSSRQLLNAQPTIVPFELTRNHLLQQCMVPQGAVLTGIFPSCPPPSPHAVIRYNQRDLAIAGCILYAAGIPAIILLLSWQFADRRKEEQVFRRKPGFAPLRENFSAGLTRISFRHQDIERSGIWE</sequence>
<evidence type="ECO:0000256" key="1">
    <source>
        <dbReference type="SAM" id="Phobius"/>
    </source>
</evidence>
<protein>
    <recommendedName>
        <fullName evidence="4">Tyrosine-protein kinase ephrin type A/B receptor-like domain-containing protein</fullName>
    </recommendedName>
</protein>
<keyword evidence="1" id="KW-0812">Transmembrane</keyword>
<evidence type="ECO:0000313" key="3">
    <source>
        <dbReference type="Proteomes" id="UP000269721"/>
    </source>
</evidence>
<evidence type="ECO:0008006" key="4">
    <source>
        <dbReference type="Google" id="ProtNLM"/>
    </source>
</evidence>
<keyword evidence="3" id="KW-1185">Reference proteome</keyword>
<proteinExistence type="predicted"/>
<feature type="transmembrane region" description="Helical" evidence="1">
    <location>
        <begin position="309"/>
        <end position="333"/>
    </location>
</feature>
<organism evidence="2 3">
    <name type="scientific">Blyttiomyces helicus</name>
    <dbReference type="NCBI Taxonomy" id="388810"/>
    <lineage>
        <taxon>Eukaryota</taxon>
        <taxon>Fungi</taxon>
        <taxon>Fungi incertae sedis</taxon>
        <taxon>Chytridiomycota</taxon>
        <taxon>Chytridiomycota incertae sedis</taxon>
        <taxon>Chytridiomycetes</taxon>
        <taxon>Chytridiomycetes incertae sedis</taxon>
        <taxon>Blyttiomyces</taxon>
    </lineage>
</organism>
<dbReference type="EMBL" id="ML000239">
    <property type="protein sequence ID" value="RKO84327.1"/>
    <property type="molecule type" value="Genomic_DNA"/>
</dbReference>
<dbReference type="AlphaFoldDB" id="A0A4V1IPV0"/>
<accession>A0A4V1IPV0</accession>
<feature type="transmembrane region" description="Helical" evidence="1">
    <location>
        <begin position="77"/>
        <end position="97"/>
    </location>
</feature>
<dbReference type="Proteomes" id="UP000269721">
    <property type="component" value="Unassembled WGS sequence"/>
</dbReference>
<gene>
    <name evidence="2" type="ORF">BDK51DRAFT_33040</name>
</gene>
<name>A0A4V1IPV0_9FUNG</name>
<evidence type="ECO:0000313" key="2">
    <source>
        <dbReference type="EMBL" id="RKO84327.1"/>
    </source>
</evidence>